<dbReference type="InterPro" id="IPR011011">
    <property type="entry name" value="Znf_FYVE_PHD"/>
</dbReference>
<keyword evidence="2" id="KW-1185">Reference proteome</keyword>
<accession>C7NW75</accession>
<evidence type="ECO:0000313" key="1">
    <source>
        <dbReference type="EMBL" id="ACV48204.1"/>
    </source>
</evidence>
<dbReference type="KEGG" id="hmu:Hmuk_2091"/>
<organism evidence="1 2">
    <name type="scientific">Halomicrobium mukohataei (strain ATCC 700874 / DSM 12286 / JCM 9738 / NCIMB 13541)</name>
    <name type="common">Haloarcula mukohataei</name>
    <dbReference type="NCBI Taxonomy" id="485914"/>
    <lineage>
        <taxon>Archaea</taxon>
        <taxon>Methanobacteriati</taxon>
        <taxon>Methanobacteriota</taxon>
        <taxon>Stenosarchaea group</taxon>
        <taxon>Halobacteria</taxon>
        <taxon>Halobacteriales</taxon>
        <taxon>Haloarculaceae</taxon>
        <taxon>Halomicrobium</taxon>
    </lineage>
</organism>
<proteinExistence type="predicted"/>
<sequence length="109" mass="11927">MHETTIRETVFSDRATSPSNMVQCDSCDGEVREVWRHRKHAESMTHRRIEWVCPDCHPELPATVETPTRAGRAIADGGQPTAACPICSAATVNGQGLCSCTECGWTGRL</sequence>
<dbReference type="eggNOG" id="arCOG13182">
    <property type="taxonomic scope" value="Archaea"/>
</dbReference>
<dbReference type="EMBL" id="CP001688">
    <property type="protein sequence ID" value="ACV48204.1"/>
    <property type="molecule type" value="Genomic_DNA"/>
</dbReference>
<evidence type="ECO:0000313" key="2">
    <source>
        <dbReference type="Proteomes" id="UP000001746"/>
    </source>
</evidence>
<dbReference type="HOGENOM" id="CLU_2177818_0_0_2"/>
<dbReference type="Proteomes" id="UP000001746">
    <property type="component" value="Chromosome"/>
</dbReference>
<name>C7NW75_HALMD</name>
<reference evidence="1 2" key="1">
    <citation type="journal article" date="2009" name="Stand. Genomic Sci.">
        <title>Complete genome sequence of Halomicrobium mukohataei type strain (arg-2).</title>
        <authorList>
            <person name="Tindall B.J."/>
            <person name="Schneider S."/>
            <person name="Lapidus A."/>
            <person name="Copeland A."/>
            <person name="Glavina Del Rio T."/>
            <person name="Nolan M."/>
            <person name="Lucas S."/>
            <person name="Chen F."/>
            <person name="Tice H."/>
            <person name="Cheng J.F."/>
            <person name="Saunders E."/>
            <person name="Bruce D."/>
            <person name="Goodwin L."/>
            <person name="Pitluck S."/>
            <person name="Mikhailova N."/>
            <person name="Pati A."/>
            <person name="Ivanova N."/>
            <person name="Mavrommatis K."/>
            <person name="Chen A."/>
            <person name="Palaniappan K."/>
            <person name="Chain P."/>
            <person name="Land M."/>
            <person name="Hauser L."/>
            <person name="Chang Y.J."/>
            <person name="Jeffries C.D."/>
            <person name="Brettin T."/>
            <person name="Han C."/>
            <person name="Rohde M."/>
            <person name="Goker M."/>
            <person name="Bristow J."/>
            <person name="Eisen J.A."/>
            <person name="Markowitz V."/>
            <person name="Hugenholtz P."/>
            <person name="Klenk H.P."/>
            <person name="Kyrpides N.C."/>
            <person name="Detter J.C."/>
        </authorList>
    </citation>
    <scope>NUCLEOTIDE SEQUENCE [LARGE SCALE GENOMIC DNA]</scope>
    <source>
        <strain evidence="2">ATCC 700874 / DSM 12286 / JCM 9738 / NCIMB 13541</strain>
    </source>
</reference>
<dbReference type="AlphaFoldDB" id="C7NW75"/>
<dbReference type="SUPFAM" id="SSF57903">
    <property type="entry name" value="FYVE/PHD zinc finger"/>
    <property type="match status" value="1"/>
</dbReference>
<gene>
    <name evidence="1" type="ordered locus">Hmuk_2091</name>
</gene>
<protein>
    <submittedName>
        <fullName evidence="1">Uncharacterized protein</fullName>
    </submittedName>
</protein>